<dbReference type="GeneID" id="82189275"/>
<feature type="domain" description="Glycosyltransferase 2-like" evidence="1">
    <location>
        <begin position="9"/>
        <end position="138"/>
    </location>
</feature>
<gene>
    <name evidence="2" type="ORF">A4V03_19280</name>
</gene>
<evidence type="ECO:0000313" key="2">
    <source>
        <dbReference type="EMBL" id="ANU59450.1"/>
    </source>
</evidence>
<dbReference type="RefSeq" id="WP_065540071.1">
    <property type="nucleotide sequence ID" value="NZ_CAPDLJ010000002.1"/>
</dbReference>
<accession>A0A1C7H6S9</accession>
<organism evidence="2 3">
    <name type="scientific">Bacteroides caecimuris</name>
    <dbReference type="NCBI Taxonomy" id="1796613"/>
    <lineage>
        <taxon>Bacteria</taxon>
        <taxon>Pseudomonadati</taxon>
        <taxon>Bacteroidota</taxon>
        <taxon>Bacteroidia</taxon>
        <taxon>Bacteroidales</taxon>
        <taxon>Bacteroidaceae</taxon>
        <taxon>Bacteroides</taxon>
    </lineage>
</organism>
<dbReference type="EMBL" id="CP015401">
    <property type="protein sequence ID" value="ANU59450.1"/>
    <property type="molecule type" value="Genomic_DNA"/>
</dbReference>
<dbReference type="OrthoDB" id="6307329at2"/>
<dbReference type="PANTHER" id="PTHR22916:SF3">
    <property type="entry name" value="UDP-GLCNAC:BETAGAL BETA-1,3-N-ACETYLGLUCOSAMINYLTRANSFERASE-LIKE PROTEIN 1"/>
    <property type="match status" value="1"/>
</dbReference>
<dbReference type="Pfam" id="PF00535">
    <property type="entry name" value="Glycos_transf_2"/>
    <property type="match status" value="1"/>
</dbReference>
<evidence type="ECO:0000259" key="1">
    <source>
        <dbReference type="Pfam" id="PF00535"/>
    </source>
</evidence>
<dbReference type="SUPFAM" id="SSF53448">
    <property type="entry name" value="Nucleotide-diphospho-sugar transferases"/>
    <property type="match status" value="1"/>
</dbReference>
<name>A0A1C7H6S9_9BACE</name>
<dbReference type="InterPro" id="IPR001173">
    <property type="entry name" value="Glyco_trans_2-like"/>
</dbReference>
<dbReference type="Gene3D" id="3.90.550.10">
    <property type="entry name" value="Spore Coat Polysaccharide Biosynthesis Protein SpsA, Chain A"/>
    <property type="match status" value="1"/>
</dbReference>
<reference evidence="3" key="1">
    <citation type="submission" date="2016-04" db="EMBL/GenBank/DDBJ databases">
        <title>Complete Genome Sequences of Twelve Strains of a Stable Defined Moderately Diverse Mouse Microbiota 2 (sDMDMm2).</title>
        <authorList>
            <person name="Uchimura Y."/>
            <person name="Wyss M."/>
            <person name="Brugiroux S."/>
            <person name="Limenitakis J.P."/>
            <person name="Stecher B."/>
            <person name="McCoy K.D."/>
            <person name="Macpherson A.J."/>
        </authorList>
    </citation>
    <scope>NUCLEOTIDE SEQUENCE [LARGE SCALE GENOMIC DNA]</scope>
    <source>
        <strain evidence="3">I48</strain>
    </source>
</reference>
<proteinExistence type="predicted"/>
<dbReference type="InterPro" id="IPR029044">
    <property type="entry name" value="Nucleotide-diphossugar_trans"/>
</dbReference>
<dbReference type="GO" id="GO:0016758">
    <property type="term" value="F:hexosyltransferase activity"/>
    <property type="evidence" value="ECO:0007669"/>
    <property type="project" value="UniProtKB-ARBA"/>
</dbReference>
<dbReference type="KEGG" id="bcae:A4V03_19280"/>
<dbReference type="PANTHER" id="PTHR22916">
    <property type="entry name" value="GLYCOSYLTRANSFERASE"/>
    <property type="match status" value="1"/>
</dbReference>
<sequence length="327" mass="38494">MDRLLPLVSIVVPVYNGETFLEKCLQSIIRQSYTNIEIIIVNDGSTDNTSLIIDRYVDLDKRIIGLKQKNEGPALARKKGLEIAKGKYVQYLDSDDCLHEKAIEYLLDKAEATNADIVVAPFRFCYLDGTFCMSSSFDFSSMSGIDYLKQILNNKAYWSVWSKFHKRELLLGIPMEVYPDICFGEDVIWSAQLLIRSKKVVSIKYVVLDYNIRDFSLSHSCSFDDGKFANFEFYRNWLELYLTQKGVIDFMKKDLAFFHIRNTFQKIAWRKMHNLKEDMNRIIHDLKCFPDLRQTMSKRELRVVFTYRFSILWGNLRLRYYIRKGKI</sequence>
<keyword evidence="3" id="KW-1185">Reference proteome</keyword>
<keyword evidence="2" id="KW-0808">Transferase</keyword>
<dbReference type="AlphaFoldDB" id="A0A1C7H6S9"/>
<evidence type="ECO:0000313" key="3">
    <source>
        <dbReference type="Proteomes" id="UP000092631"/>
    </source>
</evidence>
<dbReference type="Proteomes" id="UP000092631">
    <property type="component" value="Chromosome"/>
</dbReference>
<protein>
    <submittedName>
        <fullName evidence="2">Glycosyl transferase family 2</fullName>
    </submittedName>
</protein>
<dbReference type="CDD" id="cd00761">
    <property type="entry name" value="Glyco_tranf_GTA_type"/>
    <property type="match status" value="1"/>
</dbReference>